<reference evidence="1 2" key="1">
    <citation type="submission" date="2024-01" db="EMBL/GenBank/DDBJ databases">
        <title>Multi-omics insights into the function and evolution of sodium benzoate biodegradation pathways in Benzoatithermus flavus gen. nov., sp. nov. from hot spring.</title>
        <authorList>
            <person name="Hu C.-J."/>
            <person name="Li W.-J."/>
        </authorList>
    </citation>
    <scope>NUCLEOTIDE SEQUENCE [LARGE SCALE GENOMIC DNA]</scope>
    <source>
        <strain evidence="1 2">SYSU G07066</strain>
    </source>
</reference>
<evidence type="ECO:0000313" key="2">
    <source>
        <dbReference type="Proteomes" id="UP001375743"/>
    </source>
</evidence>
<organism evidence="1 2">
    <name type="scientific">Benzoatithermus flavus</name>
    <dbReference type="NCBI Taxonomy" id="3108223"/>
    <lineage>
        <taxon>Bacteria</taxon>
        <taxon>Pseudomonadati</taxon>
        <taxon>Pseudomonadota</taxon>
        <taxon>Alphaproteobacteria</taxon>
        <taxon>Geminicoccales</taxon>
        <taxon>Geminicoccaceae</taxon>
        <taxon>Benzoatithermus</taxon>
    </lineage>
</organism>
<comment type="caution">
    <text evidence="1">The sequence shown here is derived from an EMBL/GenBank/DDBJ whole genome shotgun (WGS) entry which is preliminary data.</text>
</comment>
<evidence type="ECO:0000313" key="1">
    <source>
        <dbReference type="EMBL" id="MEK0083215.1"/>
    </source>
</evidence>
<gene>
    <name evidence="1" type="ORF">U1T56_08625</name>
</gene>
<dbReference type="EMBL" id="JBBLZC010000007">
    <property type="protein sequence ID" value="MEK0083215.1"/>
    <property type="molecule type" value="Genomic_DNA"/>
</dbReference>
<protein>
    <submittedName>
        <fullName evidence="1">Uncharacterized protein</fullName>
    </submittedName>
</protein>
<sequence length="59" mass="6607">MLDEDYTFAREADEAFFVDTFKLLELPVCLSAAEVTQMGARHLLPACEQERARTAAVKS</sequence>
<dbReference type="Proteomes" id="UP001375743">
    <property type="component" value="Unassembled WGS sequence"/>
</dbReference>
<proteinExistence type="predicted"/>
<dbReference type="RefSeq" id="WP_418159063.1">
    <property type="nucleotide sequence ID" value="NZ_JBBLZC010000007.1"/>
</dbReference>
<name>A0ABU8XPR4_9PROT</name>
<accession>A0ABU8XPR4</accession>
<keyword evidence="2" id="KW-1185">Reference proteome</keyword>